<protein>
    <recommendedName>
        <fullName evidence="1">Putative Se/S carrier protein-like domain-containing protein</fullName>
    </recommendedName>
</protein>
<name>D4LD55_RUMC1</name>
<dbReference type="KEGG" id="rch:RUM_14450"/>
<dbReference type="AlphaFoldDB" id="D4LD55"/>
<organism evidence="2 3">
    <name type="scientific">Ruminococcus champanellensis (strain DSM 18848 / JCM 17042 / KCTC 15320 / 18P13)</name>
    <dbReference type="NCBI Taxonomy" id="213810"/>
    <lineage>
        <taxon>Bacteria</taxon>
        <taxon>Bacillati</taxon>
        <taxon>Bacillota</taxon>
        <taxon>Clostridia</taxon>
        <taxon>Eubacteriales</taxon>
        <taxon>Oscillospiraceae</taxon>
        <taxon>Ruminococcus</taxon>
    </lineage>
</organism>
<evidence type="ECO:0000313" key="2">
    <source>
        <dbReference type="EMBL" id="CBL17550.1"/>
    </source>
</evidence>
<dbReference type="PATRIC" id="fig|213810.4.peg.1342"/>
<dbReference type="InterPro" id="IPR021778">
    <property type="entry name" value="Se/S_carrier-like"/>
</dbReference>
<feature type="domain" description="Putative Se/S carrier protein-like" evidence="1">
    <location>
        <begin position="5"/>
        <end position="64"/>
    </location>
</feature>
<accession>D4LD55</accession>
<proteinExistence type="predicted"/>
<dbReference type="HOGENOM" id="CLU_2755389_0_0_9"/>
<dbReference type="EMBL" id="FP929052">
    <property type="protein sequence ID" value="CBL17550.1"/>
    <property type="molecule type" value="Genomic_DNA"/>
</dbReference>
<gene>
    <name evidence="2" type="ordered locus">RUM_14450</name>
</gene>
<dbReference type="Pfam" id="PF11823">
    <property type="entry name" value="Se_S_carrier"/>
    <property type="match status" value="1"/>
</dbReference>
<reference evidence="2" key="2">
    <citation type="submission" date="2010-03" db="EMBL/GenBank/DDBJ databases">
        <authorList>
            <person name="Pajon A."/>
        </authorList>
    </citation>
    <scope>NUCLEOTIDE SEQUENCE</scope>
    <source>
        <strain evidence="2">Type strain: 18P13</strain>
    </source>
</reference>
<sequence>MTTTIAMPSLTHAMKGQKVLQAAGYHTQVHKTKQGNAQGCGYSLQVQAGAASVLRLLEQSAVPFLSYTEE</sequence>
<keyword evidence="3" id="KW-1185">Reference proteome</keyword>
<evidence type="ECO:0000313" key="3">
    <source>
        <dbReference type="Proteomes" id="UP000007054"/>
    </source>
</evidence>
<evidence type="ECO:0000259" key="1">
    <source>
        <dbReference type="Pfam" id="PF11823"/>
    </source>
</evidence>
<reference evidence="2" key="1">
    <citation type="submission" date="2010-03" db="EMBL/GenBank/DDBJ databases">
        <title>The genome sequence of Ruminococcus sp. 18P13.</title>
        <authorList>
            <consortium name="metaHIT consortium -- http://www.metahit.eu/"/>
            <person name="Pajon A."/>
            <person name="Turner K."/>
            <person name="Parkhill J."/>
            <person name="Bernalier A."/>
        </authorList>
    </citation>
    <scope>NUCLEOTIDE SEQUENCE [LARGE SCALE GENOMIC DNA]</scope>
    <source>
        <strain evidence="2">Type strain: 18P13</strain>
    </source>
</reference>
<dbReference type="Proteomes" id="UP000007054">
    <property type="component" value="Chromosome"/>
</dbReference>
<dbReference type="STRING" id="213810.RUM_14450"/>